<comment type="subcellular location">
    <subcellularLocation>
        <location evidence="2">Cytoplasm</location>
    </subcellularLocation>
    <subcellularLocation>
        <location evidence="1">Nucleus</location>
    </subcellularLocation>
</comment>
<dbReference type="WBParaSite" id="TCNE_0000715001-mRNA-1">
    <property type="protein sequence ID" value="TCNE_0000715001-mRNA-1"/>
    <property type="gene ID" value="TCNE_0000715001"/>
</dbReference>
<dbReference type="PANTHER" id="PTHR21664">
    <property type="entry name" value="CHRONIC MYELOGENOUS LEUKEMIA TUMOR ANTIGEN 66"/>
    <property type="match status" value="1"/>
</dbReference>
<proteinExistence type="predicted"/>
<evidence type="ECO:0000313" key="8">
    <source>
        <dbReference type="EMBL" id="VDM38471.1"/>
    </source>
</evidence>
<gene>
    <name evidence="8" type="ORF">TCNE_LOCUS7150</name>
</gene>
<evidence type="ECO:0000256" key="2">
    <source>
        <dbReference type="ARBA" id="ARBA00004496"/>
    </source>
</evidence>
<dbReference type="InterPro" id="IPR007052">
    <property type="entry name" value="CS_dom"/>
</dbReference>
<dbReference type="EMBL" id="UYWY01019624">
    <property type="protein sequence ID" value="VDM38471.1"/>
    <property type="molecule type" value="Genomic_DNA"/>
</dbReference>
<dbReference type="SUPFAM" id="SSF49764">
    <property type="entry name" value="HSP20-like chaperones"/>
    <property type="match status" value="1"/>
</dbReference>
<name>A0A183UF80_TOXCA</name>
<dbReference type="GO" id="GO:0005634">
    <property type="term" value="C:nucleus"/>
    <property type="evidence" value="ECO:0007669"/>
    <property type="project" value="UniProtKB-SubCell"/>
</dbReference>
<reference evidence="8 9" key="2">
    <citation type="submission" date="2018-11" db="EMBL/GenBank/DDBJ databases">
        <authorList>
            <consortium name="Pathogen Informatics"/>
        </authorList>
    </citation>
    <scope>NUCLEOTIDE SEQUENCE [LARGE SCALE GENOMIC DNA]</scope>
</reference>
<feature type="region of interest" description="Disordered" evidence="6">
    <location>
        <begin position="531"/>
        <end position="550"/>
    </location>
</feature>
<reference evidence="10" key="1">
    <citation type="submission" date="2016-06" db="UniProtKB">
        <authorList>
            <consortium name="WormBaseParasite"/>
        </authorList>
    </citation>
    <scope>IDENTIFICATION</scope>
</reference>
<evidence type="ECO:0000256" key="5">
    <source>
        <dbReference type="ARBA" id="ARBA00023242"/>
    </source>
</evidence>
<keyword evidence="9" id="KW-1185">Reference proteome</keyword>
<dbReference type="CDD" id="cd06467">
    <property type="entry name" value="p23_NUDC_like"/>
    <property type="match status" value="1"/>
</dbReference>
<evidence type="ECO:0000256" key="4">
    <source>
        <dbReference type="ARBA" id="ARBA00022490"/>
    </source>
</evidence>
<organism evidence="9 10">
    <name type="scientific">Toxocara canis</name>
    <name type="common">Canine roundworm</name>
    <dbReference type="NCBI Taxonomy" id="6265"/>
    <lineage>
        <taxon>Eukaryota</taxon>
        <taxon>Metazoa</taxon>
        <taxon>Ecdysozoa</taxon>
        <taxon>Nematoda</taxon>
        <taxon>Chromadorea</taxon>
        <taxon>Rhabditida</taxon>
        <taxon>Spirurina</taxon>
        <taxon>Ascaridomorpha</taxon>
        <taxon>Ascaridoidea</taxon>
        <taxon>Toxocaridae</taxon>
        <taxon>Toxocara</taxon>
    </lineage>
</organism>
<dbReference type="PANTHER" id="PTHR21664:SF1">
    <property type="entry name" value="NUDC DOMAIN-CONTAINING PROTEIN 1"/>
    <property type="match status" value="1"/>
</dbReference>
<dbReference type="GO" id="GO:0005737">
    <property type="term" value="C:cytoplasm"/>
    <property type="evidence" value="ECO:0007669"/>
    <property type="project" value="UniProtKB-SubCell"/>
</dbReference>
<protein>
    <recommendedName>
        <fullName evidence="3">NudC domain-containing protein 1</fullName>
    </recommendedName>
</protein>
<keyword evidence="5" id="KW-0539">Nucleus</keyword>
<keyword evidence="4" id="KW-0963">Cytoplasm</keyword>
<dbReference type="AlphaFoldDB" id="A0A183UF80"/>
<dbReference type="PROSITE" id="PS51203">
    <property type="entry name" value="CS"/>
    <property type="match status" value="1"/>
</dbReference>
<evidence type="ECO:0000313" key="9">
    <source>
        <dbReference type="Proteomes" id="UP000050794"/>
    </source>
</evidence>
<evidence type="ECO:0000256" key="1">
    <source>
        <dbReference type="ARBA" id="ARBA00004123"/>
    </source>
</evidence>
<evidence type="ECO:0000256" key="3">
    <source>
        <dbReference type="ARBA" id="ARBA00018915"/>
    </source>
</evidence>
<dbReference type="Gene3D" id="2.60.40.790">
    <property type="match status" value="1"/>
</dbReference>
<accession>A0A183UF80</accession>
<dbReference type="Pfam" id="PF04969">
    <property type="entry name" value="CS"/>
    <property type="match status" value="1"/>
</dbReference>
<dbReference type="InterPro" id="IPR037895">
    <property type="entry name" value="NUDCD1"/>
</dbReference>
<dbReference type="InterPro" id="IPR008978">
    <property type="entry name" value="HSP20-like_chaperone"/>
</dbReference>
<evidence type="ECO:0000259" key="7">
    <source>
        <dbReference type="PROSITE" id="PS51203"/>
    </source>
</evidence>
<evidence type="ECO:0000313" key="10">
    <source>
        <dbReference type="WBParaSite" id="TCNE_0000715001-mRNA-1"/>
    </source>
</evidence>
<evidence type="ECO:0000256" key="6">
    <source>
        <dbReference type="SAM" id="MobiDB-lite"/>
    </source>
</evidence>
<feature type="domain" description="CS" evidence="7">
    <location>
        <begin position="305"/>
        <end position="391"/>
    </location>
</feature>
<sequence length="654" mass="72717">MPSVVDNLIDLKPDSILLDANFDGYKLSLGHFPCFNIHLPSAVRVLQTTNAQYGLEHVKLFSDLNYLVFDPHSSNNVTKRFYTIVDDLRVCCITFDVQFIGSEVGDSALLKEKKFTSVEEVSTITLPTDLNNCEERYPATISFPDPEIAIIANGYGLLSVFATGNRSTNTPWRECLNIKPLLCDEESGVFIVSESRRSRNDSLEVLLRTVVAKERSTSKAHFWNKLFWITLISEGEGWRMGRAREVTCEGHFEMATFDSTVSDLIVVSCGDTTFTADSARSISKSHATPLVENDSGQIVEEPMEENKKAYVWMQDGEDVTAVFNVAENIRKSDVSMSLSGTSIRLAIKGTLLIEGRLGSAVDASASTYTLDKNKLELSLSKTSKSKWAELVVGDQRGAYQGNREALMAAAGFLERFTADNDTLDEPGTRKSFNTEQLEDCDMSMEEICKIRWLCGETHVTKYMSDITGHHVLFAVALGVEPQCLCLRMDVDGILWALDSQEGKLATHRATFSAFGYVQERRVESSDTYKRKFGGRRRRGSGEKRKPKVGLGERASKTQRKFCTCSPDCSYAVIVEGKQHAFVYWQPAAVTTDLRHRGTCRRIAAIAKQNLISLSKTDDSTGDKAAISDDIVGVYADDRVLFILTTADLFAFALK</sequence>
<dbReference type="Proteomes" id="UP000050794">
    <property type="component" value="Unassembled WGS sequence"/>
</dbReference>